<keyword evidence="1" id="KW-0812">Transmembrane</keyword>
<dbReference type="EMBL" id="BAAFSV010000006">
    <property type="protein sequence ID" value="GAB1320952.1"/>
    <property type="molecule type" value="Genomic_DNA"/>
</dbReference>
<dbReference type="Proteomes" id="UP001628179">
    <property type="component" value="Unassembled WGS sequence"/>
</dbReference>
<feature type="transmembrane region" description="Helical" evidence="1">
    <location>
        <begin position="119"/>
        <end position="141"/>
    </location>
</feature>
<proteinExistence type="predicted"/>
<evidence type="ECO:0000313" key="3">
    <source>
        <dbReference type="Proteomes" id="UP001628179"/>
    </source>
</evidence>
<dbReference type="GeneID" id="98181904"/>
<gene>
    <name evidence="2" type="ORF">MFIFM68171_11162</name>
</gene>
<feature type="transmembrane region" description="Helical" evidence="1">
    <location>
        <begin position="27"/>
        <end position="46"/>
    </location>
</feature>
<evidence type="ECO:0000256" key="1">
    <source>
        <dbReference type="SAM" id="Phobius"/>
    </source>
</evidence>
<organism evidence="2 3">
    <name type="scientific">Madurella fahalii</name>
    <dbReference type="NCBI Taxonomy" id="1157608"/>
    <lineage>
        <taxon>Eukaryota</taxon>
        <taxon>Fungi</taxon>
        <taxon>Dikarya</taxon>
        <taxon>Ascomycota</taxon>
        <taxon>Pezizomycotina</taxon>
        <taxon>Sordariomycetes</taxon>
        <taxon>Sordariomycetidae</taxon>
        <taxon>Sordariales</taxon>
        <taxon>Sordariales incertae sedis</taxon>
        <taxon>Madurella</taxon>
    </lineage>
</organism>
<accession>A0ABQ0GTD2</accession>
<keyword evidence="1" id="KW-0472">Membrane</keyword>
<dbReference type="RefSeq" id="XP_070922682.1">
    <property type="nucleotide sequence ID" value="XM_071066581.1"/>
</dbReference>
<feature type="transmembrane region" description="Helical" evidence="1">
    <location>
        <begin position="275"/>
        <end position="294"/>
    </location>
</feature>
<keyword evidence="1" id="KW-1133">Transmembrane helix</keyword>
<comment type="caution">
    <text evidence="2">The sequence shown here is derived from an EMBL/GenBank/DDBJ whole genome shotgun (WGS) entry which is preliminary data.</text>
</comment>
<evidence type="ECO:0000313" key="2">
    <source>
        <dbReference type="EMBL" id="GAB1320952.1"/>
    </source>
</evidence>
<reference evidence="2 3" key="1">
    <citation type="submission" date="2024-09" db="EMBL/GenBank/DDBJ databases">
        <title>Itraconazole resistance in Madurella fahalii resulting from another homologue of gene encoding cytochrome P450 14-alpha sterol demethylase (CYP51).</title>
        <authorList>
            <person name="Yoshioka I."/>
            <person name="Fahal A.H."/>
            <person name="Kaneko S."/>
            <person name="Yaguchi T."/>
        </authorList>
    </citation>
    <scope>NUCLEOTIDE SEQUENCE [LARGE SCALE GENOMIC DNA]</scope>
    <source>
        <strain evidence="2 3">IFM 68171</strain>
    </source>
</reference>
<feature type="transmembrane region" description="Helical" evidence="1">
    <location>
        <begin position="80"/>
        <end position="98"/>
    </location>
</feature>
<feature type="transmembrane region" description="Helical" evidence="1">
    <location>
        <begin position="174"/>
        <end position="201"/>
    </location>
</feature>
<keyword evidence="3" id="KW-1185">Reference proteome</keyword>
<feature type="transmembrane region" description="Helical" evidence="1">
    <location>
        <begin position="244"/>
        <end position="263"/>
    </location>
</feature>
<sequence length="310" mass="34395">MAPSVSILPESRAEECSFEDESDLYGLGIRLGVYMQWISALIIVGFRFKGDNSLSQSYTMFLFAVFLAVLVITARSDPTHVAEMLVLTYIIFGGSFVISGTREKNAPIRRFDLDTVSHVLNLSIMMCLLTAAAAYCAWFWLRGMYRGTFLETPCGTYGFLFAKVSLYDRRVTGFFAALSIVATISFGSVIAHLVLSVARVASPARRNQLRLFPRPALLNNTTGDSESGTWAENRLMKVARALKAGTLVYSILGIELTLHWNGITDVYDVATTGQLIPFTIGLCGLVKIIFTPLLEVRLSHPYKTYFFIES</sequence>
<protein>
    <submittedName>
        <fullName evidence="2">Uncharacterized protein</fullName>
    </submittedName>
</protein>
<feature type="transmembrane region" description="Helical" evidence="1">
    <location>
        <begin position="58"/>
        <end position="74"/>
    </location>
</feature>
<name>A0ABQ0GTD2_9PEZI</name>